<dbReference type="Proteomes" id="UP000236333">
    <property type="component" value="Unassembled WGS sequence"/>
</dbReference>
<sequence>MKVLVQPRLQVESWSLYWKESLKTSTQCLEPLELDLPGEGATASELLQAHAQAQSWQPASSLLRLEGFGAPWERVLLAGRELQPGDLLPAAPAAASAEVAAPTGAAYTVVRVVLKADGWKIKQPDDFLTSSSDEEDV</sequence>
<organism evidence="1 2">
    <name type="scientific">Tetrabaena socialis</name>
    <dbReference type="NCBI Taxonomy" id="47790"/>
    <lineage>
        <taxon>Eukaryota</taxon>
        <taxon>Viridiplantae</taxon>
        <taxon>Chlorophyta</taxon>
        <taxon>core chlorophytes</taxon>
        <taxon>Chlorophyceae</taxon>
        <taxon>CS clade</taxon>
        <taxon>Chlamydomonadales</taxon>
        <taxon>Tetrabaenaceae</taxon>
        <taxon>Tetrabaena</taxon>
    </lineage>
</organism>
<protein>
    <submittedName>
        <fullName evidence="1">Uncharacterized protein</fullName>
    </submittedName>
</protein>
<dbReference type="AlphaFoldDB" id="A0A2J8AE71"/>
<keyword evidence="2" id="KW-1185">Reference proteome</keyword>
<reference evidence="1 2" key="1">
    <citation type="journal article" date="2017" name="Mol. Biol. Evol.">
        <title>The 4-celled Tetrabaena socialis nuclear genome reveals the essential components for genetic control of cell number at the origin of multicellularity in the volvocine lineage.</title>
        <authorList>
            <person name="Featherston J."/>
            <person name="Arakaki Y."/>
            <person name="Hanschen E.R."/>
            <person name="Ferris P.J."/>
            <person name="Michod R.E."/>
            <person name="Olson B.J.S.C."/>
            <person name="Nozaki H."/>
            <person name="Durand P.M."/>
        </authorList>
    </citation>
    <scope>NUCLEOTIDE SEQUENCE [LARGE SCALE GENOMIC DNA]</scope>
    <source>
        <strain evidence="1 2">NIES-571</strain>
    </source>
</reference>
<name>A0A2J8AE71_9CHLO</name>
<evidence type="ECO:0000313" key="2">
    <source>
        <dbReference type="Proteomes" id="UP000236333"/>
    </source>
</evidence>
<gene>
    <name evidence="1" type="ORF">TSOC_002359</name>
</gene>
<accession>A0A2J8AE71</accession>
<evidence type="ECO:0000313" key="1">
    <source>
        <dbReference type="EMBL" id="PNH10820.1"/>
    </source>
</evidence>
<dbReference type="OrthoDB" id="544449at2759"/>
<dbReference type="EMBL" id="PGGS01000045">
    <property type="protein sequence ID" value="PNH10820.1"/>
    <property type="molecule type" value="Genomic_DNA"/>
</dbReference>
<comment type="caution">
    <text evidence="1">The sequence shown here is derived from an EMBL/GenBank/DDBJ whole genome shotgun (WGS) entry which is preliminary data.</text>
</comment>
<proteinExistence type="predicted"/>